<dbReference type="Proteomes" id="UP000199220">
    <property type="component" value="Unassembled WGS sequence"/>
</dbReference>
<feature type="binding site" evidence="4">
    <location>
        <position position="221"/>
    </location>
    <ligand>
        <name>Mg(2+)</name>
        <dbReference type="ChEBI" id="CHEBI:18420"/>
        <label>1</label>
        <note>catalytic</note>
    </ligand>
</feature>
<evidence type="ECO:0000313" key="5">
    <source>
        <dbReference type="EMBL" id="SEE93141.1"/>
    </source>
</evidence>
<accession>A0A1H5MWX7</accession>
<keyword evidence="6" id="KW-1185">Reference proteome</keyword>
<keyword evidence="3 4" id="KW-0460">Magnesium</keyword>
<feature type="binding site" evidence="4">
    <location>
        <position position="105"/>
    </location>
    <ligand>
        <name>Mg(2+)</name>
        <dbReference type="ChEBI" id="CHEBI:18420"/>
        <label>1</label>
        <note>catalytic</note>
    </ligand>
</feature>
<feature type="binding site" evidence="4">
    <location>
        <position position="102"/>
    </location>
    <ligand>
        <name>Mg(2+)</name>
        <dbReference type="ChEBI" id="CHEBI:18420"/>
        <label>1</label>
        <note>catalytic</note>
    </ligand>
</feature>
<dbReference type="Gene3D" id="3.40.190.80">
    <property type="match status" value="1"/>
</dbReference>
<proteinExistence type="predicted"/>
<organism evidence="5 6">
    <name type="scientific">Ruania alba</name>
    <dbReference type="NCBI Taxonomy" id="648782"/>
    <lineage>
        <taxon>Bacteria</taxon>
        <taxon>Bacillati</taxon>
        <taxon>Actinomycetota</taxon>
        <taxon>Actinomycetes</taxon>
        <taxon>Micrococcales</taxon>
        <taxon>Ruaniaceae</taxon>
        <taxon>Ruania</taxon>
    </lineage>
</organism>
<evidence type="ECO:0000256" key="3">
    <source>
        <dbReference type="ARBA" id="ARBA00022842"/>
    </source>
</evidence>
<dbReference type="PANTHER" id="PTHR20854:SF4">
    <property type="entry name" value="INOSITOL-1-MONOPHOSPHATASE-RELATED"/>
    <property type="match status" value="1"/>
</dbReference>
<dbReference type="GO" id="GO:0006020">
    <property type="term" value="P:inositol metabolic process"/>
    <property type="evidence" value="ECO:0007669"/>
    <property type="project" value="TreeGrafter"/>
</dbReference>
<name>A0A1H5MWX7_9MICO</name>
<dbReference type="Gene3D" id="3.30.540.10">
    <property type="entry name" value="Fructose-1,6-Bisphosphatase, subunit A, domain 1"/>
    <property type="match status" value="1"/>
</dbReference>
<dbReference type="SUPFAM" id="SSF56655">
    <property type="entry name" value="Carbohydrate phosphatase"/>
    <property type="match status" value="1"/>
</dbReference>
<sequence length="274" mass="29496">MHRPGREVWQVRGMDTAALLDLLKETAATVITPRFRALASEEVIEKSPGDLVTVADRESEVVITDALRAAYPDALILGEEATAADPSLIDAFAAAEHSFTIDPVDGTKNFVHGSPDHAVMLSELRGSEVVRALIWQPEHQVAWVAEKGAGAYRNGERLSAVPRDTDPAQLRGATSSVLNSSAAPAELPPMQDSWWCAGVDYPNLATGTIDYIAYRRDWPWDHAPGSLLVTEVGGHMGRLDGGPYDPRVLTPWLIAAASEEIYEAVRGPIAAALA</sequence>
<comment type="cofactor">
    <cofactor evidence="4">
        <name>Mg(2+)</name>
        <dbReference type="ChEBI" id="CHEBI:18420"/>
    </cofactor>
</comment>
<dbReference type="GO" id="GO:0046872">
    <property type="term" value="F:metal ion binding"/>
    <property type="evidence" value="ECO:0007669"/>
    <property type="project" value="UniProtKB-KW"/>
</dbReference>
<dbReference type="AlphaFoldDB" id="A0A1H5MWX7"/>
<dbReference type="GO" id="GO:0007165">
    <property type="term" value="P:signal transduction"/>
    <property type="evidence" value="ECO:0007669"/>
    <property type="project" value="TreeGrafter"/>
</dbReference>
<dbReference type="STRING" id="648782.SAMN04488554_3665"/>
<evidence type="ECO:0000256" key="4">
    <source>
        <dbReference type="PIRSR" id="PIRSR600760-2"/>
    </source>
</evidence>
<dbReference type="Pfam" id="PF00459">
    <property type="entry name" value="Inositol_P"/>
    <property type="match status" value="1"/>
</dbReference>
<dbReference type="PROSITE" id="PS00629">
    <property type="entry name" value="IMP_1"/>
    <property type="match status" value="1"/>
</dbReference>
<dbReference type="PRINTS" id="PR00377">
    <property type="entry name" value="IMPHPHTASES"/>
</dbReference>
<reference evidence="6" key="1">
    <citation type="submission" date="2016-10" db="EMBL/GenBank/DDBJ databases">
        <authorList>
            <person name="Varghese N."/>
            <person name="Submissions S."/>
        </authorList>
    </citation>
    <scope>NUCLEOTIDE SEQUENCE [LARGE SCALE GENOMIC DNA]</scope>
    <source>
        <strain evidence="6">DSM 21368</strain>
    </source>
</reference>
<keyword evidence="1 4" id="KW-0479">Metal-binding</keyword>
<dbReference type="GO" id="GO:0008934">
    <property type="term" value="F:inositol monophosphate 1-phosphatase activity"/>
    <property type="evidence" value="ECO:0007669"/>
    <property type="project" value="TreeGrafter"/>
</dbReference>
<protein>
    <submittedName>
        <fullName evidence="5">Fructose-1,6-bisphosphatase</fullName>
    </submittedName>
</protein>
<keyword evidence="2" id="KW-0378">Hydrolase</keyword>
<feature type="binding site" evidence="4">
    <location>
        <position position="79"/>
    </location>
    <ligand>
        <name>Mg(2+)</name>
        <dbReference type="ChEBI" id="CHEBI:18420"/>
        <label>1</label>
        <note>catalytic</note>
    </ligand>
</feature>
<evidence type="ECO:0000313" key="6">
    <source>
        <dbReference type="Proteomes" id="UP000199220"/>
    </source>
</evidence>
<gene>
    <name evidence="5" type="ORF">SAMN04488554_3665</name>
</gene>
<dbReference type="EMBL" id="FNTX01000002">
    <property type="protein sequence ID" value="SEE93141.1"/>
    <property type="molecule type" value="Genomic_DNA"/>
</dbReference>
<dbReference type="CDD" id="cd01637">
    <property type="entry name" value="IMPase_like"/>
    <property type="match status" value="1"/>
</dbReference>
<dbReference type="PANTHER" id="PTHR20854">
    <property type="entry name" value="INOSITOL MONOPHOSPHATASE"/>
    <property type="match status" value="1"/>
</dbReference>
<evidence type="ECO:0000256" key="1">
    <source>
        <dbReference type="ARBA" id="ARBA00022723"/>
    </source>
</evidence>
<evidence type="ECO:0000256" key="2">
    <source>
        <dbReference type="ARBA" id="ARBA00022801"/>
    </source>
</evidence>
<dbReference type="InterPro" id="IPR000760">
    <property type="entry name" value="Inositol_monophosphatase-like"/>
</dbReference>
<dbReference type="InterPro" id="IPR020583">
    <property type="entry name" value="Inositol_monoP_metal-BS"/>
</dbReference>